<keyword evidence="3" id="KW-1185">Reference proteome</keyword>
<name>A0A835CGV3_9FABA</name>
<reference evidence="2" key="1">
    <citation type="submission" date="2020-09" db="EMBL/GenBank/DDBJ databases">
        <title>Genome-Enabled Discovery of Anthraquinone Biosynthesis in Senna tora.</title>
        <authorList>
            <person name="Kang S.-H."/>
            <person name="Pandey R.P."/>
            <person name="Lee C.-M."/>
            <person name="Sim J.-S."/>
            <person name="Jeong J.-T."/>
            <person name="Choi B.-S."/>
            <person name="Jung M."/>
            <person name="Ginzburg D."/>
            <person name="Zhao K."/>
            <person name="Won S.Y."/>
            <person name="Oh T.-J."/>
            <person name="Yu Y."/>
            <person name="Kim N.-H."/>
            <person name="Lee O.R."/>
            <person name="Lee T.-H."/>
            <person name="Bashyal P."/>
            <person name="Kim T.-S."/>
            <person name="Lee W.-H."/>
            <person name="Kawkins C."/>
            <person name="Kim C.-K."/>
            <person name="Kim J.S."/>
            <person name="Ahn B.O."/>
            <person name="Rhee S.Y."/>
            <person name="Sohng J.K."/>
        </authorList>
    </citation>
    <scope>NUCLEOTIDE SEQUENCE</scope>
    <source>
        <tissue evidence="2">Leaf</tissue>
    </source>
</reference>
<comment type="caution">
    <text evidence="2">The sequence shown here is derived from an EMBL/GenBank/DDBJ whole genome shotgun (WGS) entry which is preliminary data.</text>
</comment>
<feature type="region of interest" description="Disordered" evidence="1">
    <location>
        <begin position="1"/>
        <end position="94"/>
    </location>
</feature>
<dbReference type="AlphaFoldDB" id="A0A835CGV3"/>
<proteinExistence type="predicted"/>
<protein>
    <submittedName>
        <fullName evidence="2">Uncharacterized protein</fullName>
    </submittedName>
</protein>
<evidence type="ECO:0000256" key="1">
    <source>
        <dbReference type="SAM" id="MobiDB-lite"/>
    </source>
</evidence>
<evidence type="ECO:0000313" key="3">
    <source>
        <dbReference type="Proteomes" id="UP000634136"/>
    </source>
</evidence>
<dbReference type="EMBL" id="JAAIUW010000002">
    <property type="protein sequence ID" value="KAF7841649.1"/>
    <property type="molecule type" value="Genomic_DNA"/>
</dbReference>
<organism evidence="2 3">
    <name type="scientific">Senna tora</name>
    <dbReference type="NCBI Taxonomy" id="362788"/>
    <lineage>
        <taxon>Eukaryota</taxon>
        <taxon>Viridiplantae</taxon>
        <taxon>Streptophyta</taxon>
        <taxon>Embryophyta</taxon>
        <taxon>Tracheophyta</taxon>
        <taxon>Spermatophyta</taxon>
        <taxon>Magnoliopsida</taxon>
        <taxon>eudicotyledons</taxon>
        <taxon>Gunneridae</taxon>
        <taxon>Pentapetalae</taxon>
        <taxon>rosids</taxon>
        <taxon>fabids</taxon>
        <taxon>Fabales</taxon>
        <taxon>Fabaceae</taxon>
        <taxon>Caesalpinioideae</taxon>
        <taxon>Cassia clade</taxon>
        <taxon>Senna</taxon>
    </lineage>
</organism>
<dbReference type="Proteomes" id="UP000634136">
    <property type="component" value="Unassembled WGS sequence"/>
</dbReference>
<sequence>MKMSSGRTRRGRGRGGVRSKTLPYIPLCSSPISQPSSSGNSNGIPQQPVVQDEELQHDEVPTGPSQQQGTTGSASVDSSAIIPQGRDPTDGRLGYNHVGNHLFLRFS</sequence>
<feature type="compositionally biased region" description="Polar residues" evidence="1">
    <location>
        <begin position="63"/>
        <end position="78"/>
    </location>
</feature>
<gene>
    <name evidence="2" type="ORF">G2W53_003947</name>
</gene>
<evidence type="ECO:0000313" key="2">
    <source>
        <dbReference type="EMBL" id="KAF7841649.1"/>
    </source>
</evidence>
<feature type="compositionally biased region" description="Basic residues" evidence="1">
    <location>
        <begin position="7"/>
        <end position="17"/>
    </location>
</feature>
<accession>A0A835CGV3</accession>
<feature type="compositionally biased region" description="Low complexity" evidence="1">
    <location>
        <begin position="29"/>
        <end position="47"/>
    </location>
</feature>